<gene>
    <name evidence="2" type="ORF">CSW08_10250</name>
</gene>
<dbReference type="AlphaFoldDB" id="A0A2N3HJ50"/>
<keyword evidence="3" id="KW-1185">Reference proteome</keyword>
<reference evidence="2 3" key="1">
    <citation type="submission" date="2017-12" db="EMBL/GenBank/DDBJ databases">
        <title>Confluentibacter flavum sp. nov., isolated from the saline lake.</title>
        <authorList>
            <person name="Yu L."/>
        </authorList>
    </citation>
    <scope>NUCLEOTIDE SEQUENCE [LARGE SCALE GENOMIC DNA]</scope>
    <source>
        <strain evidence="2 3">3B</strain>
    </source>
</reference>
<accession>A0A2N3HJ50</accession>
<comment type="caution">
    <text evidence="2">The sequence shown here is derived from an EMBL/GenBank/DDBJ whole genome shotgun (WGS) entry which is preliminary data.</text>
</comment>
<proteinExistence type="predicted"/>
<keyword evidence="1" id="KW-0812">Transmembrane</keyword>
<protein>
    <submittedName>
        <fullName evidence="2">Uncharacterized protein</fullName>
    </submittedName>
</protein>
<keyword evidence="1" id="KW-1133">Transmembrane helix</keyword>
<dbReference type="OrthoDB" id="1450082at2"/>
<evidence type="ECO:0000256" key="1">
    <source>
        <dbReference type="SAM" id="Phobius"/>
    </source>
</evidence>
<name>A0A2N3HJ50_9FLAO</name>
<organism evidence="2 3">
    <name type="scientific">Confluentibacter flavum</name>
    <dbReference type="NCBI Taxonomy" id="1909700"/>
    <lineage>
        <taxon>Bacteria</taxon>
        <taxon>Pseudomonadati</taxon>
        <taxon>Bacteroidota</taxon>
        <taxon>Flavobacteriia</taxon>
        <taxon>Flavobacteriales</taxon>
        <taxon>Flavobacteriaceae</taxon>
        <taxon>Confluentibacter</taxon>
    </lineage>
</organism>
<feature type="transmembrane region" description="Helical" evidence="1">
    <location>
        <begin position="6"/>
        <end position="27"/>
    </location>
</feature>
<evidence type="ECO:0000313" key="2">
    <source>
        <dbReference type="EMBL" id="PKQ44986.1"/>
    </source>
</evidence>
<dbReference type="Proteomes" id="UP000233435">
    <property type="component" value="Unassembled WGS sequence"/>
</dbReference>
<sequence length="97" mass="11125">MFKKTIAISFTVIFMALIIGPSIIATLDDSIDTSIFYSLAEEEENCKSKIVVTFSLYNNDSLSDFTLNHYEFFTYQFKNYSKPHLNLISPPPDKNIL</sequence>
<dbReference type="RefSeq" id="WP_106659794.1">
    <property type="nucleotide sequence ID" value="NZ_PJEO01000036.1"/>
</dbReference>
<evidence type="ECO:0000313" key="3">
    <source>
        <dbReference type="Proteomes" id="UP000233435"/>
    </source>
</evidence>
<dbReference type="EMBL" id="PJEO01000036">
    <property type="protein sequence ID" value="PKQ44986.1"/>
    <property type="molecule type" value="Genomic_DNA"/>
</dbReference>
<keyword evidence="1" id="KW-0472">Membrane</keyword>